<evidence type="ECO:0000313" key="2">
    <source>
        <dbReference type="EMBL" id="SFM09617.1"/>
    </source>
</evidence>
<dbReference type="InterPro" id="IPR007374">
    <property type="entry name" value="ASCH_domain"/>
</dbReference>
<dbReference type="STRING" id="1123291.SAMN04490355_104053"/>
<reference evidence="3" key="1">
    <citation type="submission" date="2016-10" db="EMBL/GenBank/DDBJ databases">
        <authorList>
            <person name="Varghese N."/>
            <person name="Submissions S."/>
        </authorList>
    </citation>
    <scope>NUCLEOTIDE SEQUENCE [LARGE SCALE GENOMIC DNA]</scope>
    <source>
        <strain evidence="3">DSM 13327</strain>
    </source>
</reference>
<dbReference type="AlphaFoldDB" id="A0A1I4N2S8"/>
<protein>
    <submittedName>
        <fullName evidence="2">ASCH domain-containing protein</fullName>
    </submittedName>
</protein>
<evidence type="ECO:0000313" key="3">
    <source>
        <dbReference type="Proteomes" id="UP000199520"/>
    </source>
</evidence>
<sequence>MKAITILQPWASLIACGAKQIETRSWATQYRGLIAIHAGLSQKFYVFQQEEPFASALEQHSKVVDIGGAVEIEYEDRIELEYGKVIAIANLVDCREIVHFYTLAPTVPQAKRAILDNGYTVSGNEIEFGDYTQGRYAWILKDIQAIKPVPAKGMQRLWNWAGEVVAK</sequence>
<dbReference type="SUPFAM" id="SSF88697">
    <property type="entry name" value="PUA domain-like"/>
    <property type="match status" value="1"/>
</dbReference>
<dbReference type="PROSITE" id="PS51257">
    <property type="entry name" value="PROKAR_LIPOPROTEIN"/>
    <property type="match status" value="1"/>
</dbReference>
<accession>A0A1I4N2S8</accession>
<dbReference type="Gene3D" id="2.30.130.30">
    <property type="entry name" value="Hypothetical protein"/>
    <property type="match status" value="1"/>
</dbReference>
<dbReference type="OrthoDB" id="359066at2"/>
<feature type="domain" description="ASCH" evidence="1">
    <location>
        <begin position="5"/>
        <end position="100"/>
    </location>
</feature>
<name>A0A1I4N2S8_9FIRM</name>
<dbReference type="InterPro" id="IPR015947">
    <property type="entry name" value="PUA-like_sf"/>
</dbReference>
<evidence type="ECO:0000259" key="1">
    <source>
        <dbReference type="Pfam" id="PF04266"/>
    </source>
</evidence>
<proteinExistence type="predicted"/>
<dbReference type="Pfam" id="PF04266">
    <property type="entry name" value="ASCH"/>
    <property type="match status" value="1"/>
</dbReference>
<dbReference type="Proteomes" id="UP000199520">
    <property type="component" value="Unassembled WGS sequence"/>
</dbReference>
<keyword evidence="3" id="KW-1185">Reference proteome</keyword>
<organism evidence="2 3">
    <name type="scientific">Pelosinus propionicus DSM 13327</name>
    <dbReference type="NCBI Taxonomy" id="1123291"/>
    <lineage>
        <taxon>Bacteria</taxon>
        <taxon>Bacillati</taxon>
        <taxon>Bacillota</taxon>
        <taxon>Negativicutes</taxon>
        <taxon>Selenomonadales</taxon>
        <taxon>Sporomusaceae</taxon>
        <taxon>Pelosinus</taxon>
    </lineage>
</organism>
<dbReference type="EMBL" id="FOTS01000040">
    <property type="protein sequence ID" value="SFM09617.1"/>
    <property type="molecule type" value="Genomic_DNA"/>
</dbReference>
<dbReference type="RefSeq" id="WP_090940875.1">
    <property type="nucleotide sequence ID" value="NZ_FOTS01000040.1"/>
</dbReference>
<gene>
    <name evidence="2" type="ORF">SAMN04490355_104053</name>
</gene>